<organism evidence="1 2">
    <name type="scientific">Noviherbaspirillum suwonense</name>
    <dbReference type="NCBI Taxonomy" id="1224511"/>
    <lineage>
        <taxon>Bacteria</taxon>
        <taxon>Pseudomonadati</taxon>
        <taxon>Pseudomonadota</taxon>
        <taxon>Betaproteobacteria</taxon>
        <taxon>Burkholderiales</taxon>
        <taxon>Oxalobacteraceae</taxon>
        <taxon>Noviherbaspirillum</taxon>
    </lineage>
</organism>
<dbReference type="Proteomes" id="UP001158049">
    <property type="component" value="Unassembled WGS sequence"/>
</dbReference>
<proteinExistence type="predicted"/>
<gene>
    <name evidence="1" type="ORF">SAMN06295970_102125</name>
</gene>
<evidence type="ECO:0000313" key="2">
    <source>
        <dbReference type="Proteomes" id="UP001158049"/>
    </source>
</evidence>
<accession>A0ABY1PWS7</accession>
<protein>
    <submittedName>
        <fullName evidence="1">Uncharacterized protein</fullName>
    </submittedName>
</protein>
<reference evidence="1 2" key="1">
    <citation type="submission" date="2017-05" db="EMBL/GenBank/DDBJ databases">
        <authorList>
            <person name="Varghese N."/>
            <person name="Submissions S."/>
        </authorList>
    </citation>
    <scope>NUCLEOTIDE SEQUENCE [LARGE SCALE GENOMIC DNA]</scope>
    <source>
        <strain evidence="1 2">DSM 26001</strain>
    </source>
</reference>
<evidence type="ECO:0000313" key="1">
    <source>
        <dbReference type="EMBL" id="SMP48263.1"/>
    </source>
</evidence>
<dbReference type="EMBL" id="FXUL01000002">
    <property type="protein sequence ID" value="SMP48263.1"/>
    <property type="molecule type" value="Genomic_DNA"/>
</dbReference>
<name>A0ABY1PWS7_9BURK</name>
<keyword evidence="2" id="KW-1185">Reference proteome</keyword>
<comment type="caution">
    <text evidence="1">The sequence shown here is derived from an EMBL/GenBank/DDBJ whole genome shotgun (WGS) entry which is preliminary data.</text>
</comment>
<sequence>MQNIDPGNQYALRIEGRDWMDDLTLEQVWAMLSSAYQQLQQKQDLLFITLLPNGEMPARCLPKAMFDYCMANPAMLAQTLAPMPPAPLMLADGSEIAGKN</sequence>